<comment type="caution">
    <text evidence="2">The sequence shown here is derived from an EMBL/GenBank/DDBJ whole genome shotgun (WGS) entry which is preliminary data.</text>
</comment>
<feature type="domain" description="Nudix hydrolase" evidence="1">
    <location>
        <begin position="20"/>
        <end position="148"/>
    </location>
</feature>
<evidence type="ECO:0000313" key="3">
    <source>
        <dbReference type="Proteomes" id="UP000237846"/>
    </source>
</evidence>
<gene>
    <name evidence="2" type="ORF">CLV72_103382</name>
</gene>
<dbReference type="EMBL" id="PVZC01000003">
    <property type="protein sequence ID" value="PRX99776.1"/>
    <property type="molecule type" value="Genomic_DNA"/>
</dbReference>
<evidence type="ECO:0000259" key="1">
    <source>
        <dbReference type="PROSITE" id="PS51462"/>
    </source>
</evidence>
<dbReference type="RefSeq" id="WP_211302829.1">
    <property type="nucleotide sequence ID" value="NZ_PVZC01000003.1"/>
</dbReference>
<sequence>MSERDGDGWVTCGRGHQHWGRFGAAGLLIHHRGPGGVRVVLQHRALWSHLGGTWGIPGGARDSHETAPQAAVREVAEEVVADLSALRTEESYVVDHGGWTYTTVLASLPEPVPVAPGSSESTAIAWVELAEVGRLKLHPGFAASWPLLSEALRGR</sequence>
<dbReference type="Pfam" id="PF00293">
    <property type="entry name" value="NUDIX"/>
    <property type="match status" value="1"/>
</dbReference>
<dbReference type="InterPro" id="IPR000086">
    <property type="entry name" value="NUDIX_hydrolase_dom"/>
</dbReference>
<protein>
    <submittedName>
        <fullName evidence="2">ADP-ribose pyrophosphatase YjhB (NUDIX family)</fullName>
    </submittedName>
</protein>
<dbReference type="PROSITE" id="PS51462">
    <property type="entry name" value="NUDIX"/>
    <property type="match status" value="1"/>
</dbReference>
<organism evidence="2 3">
    <name type="scientific">Allonocardiopsis opalescens</name>
    <dbReference type="NCBI Taxonomy" id="1144618"/>
    <lineage>
        <taxon>Bacteria</taxon>
        <taxon>Bacillati</taxon>
        <taxon>Actinomycetota</taxon>
        <taxon>Actinomycetes</taxon>
        <taxon>Streptosporangiales</taxon>
        <taxon>Allonocardiopsis</taxon>
    </lineage>
</organism>
<reference evidence="2 3" key="1">
    <citation type="submission" date="2018-03" db="EMBL/GenBank/DDBJ databases">
        <title>Genomic Encyclopedia of Archaeal and Bacterial Type Strains, Phase II (KMG-II): from individual species to whole genera.</title>
        <authorList>
            <person name="Goeker M."/>
        </authorList>
    </citation>
    <scope>NUCLEOTIDE SEQUENCE [LARGE SCALE GENOMIC DNA]</scope>
    <source>
        <strain evidence="2 3">DSM 45601</strain>
    </source>
</reference>
<name>A0A2T0Q7H7_9ACTN</name>
<evidence type="ECO:0000313" key="2">
    <source>
        <dbReference type="EMBL" id="PRX99776.1"/>
    </source>
</evidence>
<dbReference type="SUPFAM" id="SSF55811">
    <property type="entry name" value="Nudix"/>
    <property type="match status" value="1"/>
</dbReference>
<dbReference type="PANTHER" id="PTHR43222:SF2">
    <property type="entry name" value="NUDIX HYDROLASE 23, CHLOROPLASTIC"/>
    <property type="match status" value="1"/>
</dbReference>
<dbReference type="InterPro" id="IPR015797">
    <property type="entry name" value="NUDIX_hydrolase-like_dom_sf"/>
</dbReference>
<dbReference type="AlphaFoldDB" id="A0A2T0Q7H7"/>
<accession>A0A2T0Q7H7</accession>
<dbReference type="PANTHER" id="PTHR43222">
    <property type="entry name" value="NUDIX HYDROLASE 23"/>
    <property type="match status" value="1"/>
</dbReference>
<dbReference type="CDD" id="cd18877">
    <property type="entry name" value="NUDIX_Hydrolase"/>
    <property type="match status" value="1"/>
</dbReference>
<proteinExistence type="predicted"/>
<dbReference type="Proteomes" id="UP000237846">
    <property type="component" value="Unassembled WGS sequence"/>
</dbReference>
<keyword evidence="3" id="KW-1185">Reference proteome</keyword>
<dbReference type="Gene3D" id="3.90.79.10">
    <property type="entry name" value="Nucleoside Triphosphate Pyrophosphohydrolase"/>
    <property type="match status" value="1"/>
</dbReference>